<dbReference type="AGR" id="WB:WBGene00009481"/>
<dbReference type="PaxDb" id="6239-F36F2.8"/>
<name>Q7YTN0_CAEEL</name>
<dbReference type="WormBase" id="F36F2.8">
    <property type="protein sequence ID" value="CE34846"/>
    <property type="gene ID" value="WBGene00009481"/>
</dbReference>
<keyword evidence="3" id="KW-1185">Reference proteome</keyword>
<sequence>MNFLALIIILILPISILSTQHRTCRRSFQCLTNEVCHHGYCQSFDDNRCITSQFCPRNFKCINGNCEKHNGSSHFLFGSAMYCFTSMQCPFRMYCSRGHCV</sequence>
<dbReference type="GeneID" id="3565759"/>
<feature type="chain" id="PRO_5004295330" evidence="1">
    <location>
        <begin position="19"/>
        <end position="101"/>
    </location>
</feature>
<dbReference type="EMBL" id="BX284601">
    <property type="protein sequence ID" value="CAE17816.1"/>
    <property type="molecule type" value="Genomic_DNA"/>
</dbReference>
<dbReference type="RefSeq" id="NP_001021456.1">
    <property type="nucleotide sequence ID" value="NM_001026285.1"/>
</dbReference>
<dbReference type="PANTHER" id="PTHR36519:SF7">
    <property type="entry name" value="EB DOMAIN-CONTAINING PROTEIN-RELATED"/>
    <property type="match status" value="1"/>
</dbReference>
<dbReference type="AlphaFoldDB" id="Q7YTN0"/>
<dbReference type="HOGENOM" id="CLU_2388332_0_0_1"/>
<dbReference type="OMA" id="HRTCRRS"/>
<dbReference type="Proteomes" id="UP000001940">
    <property type="component" value="Chromosome I"/>
</dbReference>
<reference evidence="2 3" key="1">
    <citation type="journal article" date="1998" name="Science">
        <title>Genome sequence of the nematode C. elegans: a platform for investigating biology.</title>
        <authorList>
            <consortium name="The C. elegans sequencing consortium"/>
            <person name="Sulson J.E."/>
            <person name="Waterston R."/>
        </authorList>
    </citation>
    <scope>NUCLEOTIDE SEQUENCE [LARGE SCALE GENOMIC DNA]</scope>
    <source>
        <strain evidence="2 3">Bristol N2</strain>
    </source>
</reference>
<feature type="signal peptide" evidence="1">
    <location>
        <begin position="1"/>
        <end position="18"/>
    </location>
</feature>
<organism evidence="2 3">
    <name type="scientific">Caenorhabditis elegans</name>
    <dbReference type="NCBI Taxonomy" id="6239"/>
    <lineage>
        <taxon>Eukaryota</taxon>
        <taxon>Metazoa</taxon>
        <taxon>Ecdysozoa</taxon>
        <taxon>Nematoda</taxon>
        <taxon>Chromadorea</taxon>
        <taxon>Rhabditida</taxon>
        <taxon>Rhabditina</taxon>
        <taxon>Rhabditomorpha</taxon>
        <taxon>Rhabditoidea</taxon>
        <taxon>Rhabditidae</taxon>
        <taxon>Peloderinae</taxon>
        <taxon>Caenorhabditis</taxon>
    </lineage>
</organism>
<keyword evidence="1" id="KW-0732">Signal</keyword>
<dbReference type="SMR" id="Q7YTN0"/>
<gene>
    <name evidence="2" type="ORF">CELE_F36F2.8</name>
    <name evidence="2 4" type="ORF">F36F2.8</name>
</gene>
<evidence type="ECO:0000313" key="3">
    <source>
        <dbReference type="Proteomes" id="UP000001940"/>
    </source>
</evidence>
<dbReference type="eggNOG" id="ENOG502TIKR">
    <property type="taxonomic scope" value="Eukaryota"/>
</dbReference>
<dbReference type="InParanoid" id="Q7YTN0"/>
<dbReference type="PANTHER" id="PTHR36519">
    <property type="entry name" value="FIP (FUNGUS-INDUCED PROTEIN) RELATED-RELATED"/>
    <property type="match status" value="1"/>
</dbReference>
<proteinExistence type="predicted"/>
<dbReference type="OrthoDB" id="5804560at2759"/>
<protein>
    <submittedName>
        <fullName evidence="2">EB domain-containing protein</fullName>
    </submittedName>
</protein>
<evidence type="ECO:0000256" key="1">
    <source>
        <dbReference type="SAM" id="SignalP"/>
    </source>
</evidence>
<evidence type="ECO:0000313" key="4">
    <source>
        <dbReference type="WormBase" id="F36F2.8"/>
    </source>
</evidence>
<dbReference type="KEGG" id="cel:CELE_F36F2.8"/>
<dbReference type="CTD" id="3565759"/>
<dbReference type="PhylomeDB" id="Q7YTN0"/>
<evidence type="ECO:0000313" key="2">
    <source>
        <dbReference type="EMBL" id="CAE17816.1"/>
    </source>
</evidence>
<dbReference type="UCSC" id="F36F2.8">
    <property type="organism name" value="c. elegans"/>
</dbReference>
<dbReference type="FunCoup" id="Q7YTN0">
    <property type="interactions" value="255"/>
</dbReference>
<accession>Q7YTN0</accession>
<dbReference type="Bgee" id="WBGene00009481">
    <property type="expression patterns" value="Expressed in pharyngeal muscle cell (C elegans) and 3 other cell types or tissues"/>
</dbReference>